<dbReference type="GO" id="GO:0005737">
    <property type="term" value="C:cytoplasm"/>
    <property type="evidence" value="ECO:0007669"/>
    <property type="project" value="UniProtKB-ARBA"/>
</dbReference>
<dbReference type="InterPro" id="IPR007863">
    <property type="entry name" value="Peptidase_M16_C"/>
</dbReference>
<proteinExistence type="inferred from homology"/>
<dbReference type="PROSITE" id="PS00143">
    <property type="entry name" value="INSULINASE"/>
    <property type="match status" value="1"/>
</dbReference>
<dbReference type="EMBL" id="JWIC01000007">
    <property type="protein sequence ID" value="KID55729.1"/>
    <property type="molecule type" value="Genomic_DNA"/>
</dbReference>
<dbReference type="PROSITE" id="PS51257">
    <property type="entry name" value="PROKAR_LIPOPROTEIN"/>
    <property type="match status" value="1"/>
</dbReference>
<evidence type="ECO:0000256" key="7">
    <source>
        <dbReference type="ARBA" id="ARBA00022723"/>
    </source>
</evidence>
<dbReference type="InterPro" id="IPR001431">
    <property type="entry name" value="Pept_M16_Zn_BS"/>
</dbReference>
<evidence type="ECO:0000256" key="14">
    <source>
        <dbReference type="RuleBase" id="RU004447"/>
    </source>
</evidence>
<feature type="domain" description="Coenzyme PQQ synthesis protein F-like C-terminal lobe" evidence="19">
    <location>
        <begin position="776"/>
        <end position="871"/>
    </location>
</feature>
<evidence type="ECO:0000256" key="11">
    <source>
        <dbReference type="ARBA" id="ARBA00029597"/>
    </source>
</evidence>
<accession>A0A0C1MFW4</accession>
<evidence type="ECO:0000256" key="15">
    <source>
        <dbReference type="SAM" id="SignalP"/>
    </source>
</evidence>
<feature type="domain" description="Peptidase M16 C-terminal" evidence="17">
    <location>
        <begin position="219"/>
        <end position="396"/>
    </location>
</feature>
<evidence type="ECO:0000256" key="6">
    <source>
        <dbReference type="ARBA" id="ARBA00022670"/>
    </source>
</evidence>
<evidence type="ECO:0000313" key="20">
    <source>
        <dbReference type="EMBL" id="KID55729.1"/>
    </source>
</evidence>
<feature type="chain" id="PRO_5002149326" description="Protease 3" evidence="15">
    <location>
        <begin position="20"/>
        <end position="954"/>
    </location>
</feature>
<evidence type="ECO:0000259" key="16">
    <source>
        <dbReference type="Pfam" id="PF00675"/>
    </source>
</evidence>
<dbReference type="Pfam" id="PF22456">
    <property type="entry name" value="PqqF-like_C_4"/>
    <property type="match status" value="1"/>
</dbReference>
<comment type="caution">
    <text evidence="20">The sequence shown here is derived from an EMBL/GenBank/DDBJ whole genome shotgun (WGS) entry which is preliminary data.</text>
</comment>
<dbReference type="Pfam" id="PF00675">
    <property type="entry name" value="Peptidase_M16"/>
    <property type="match status" value="1"/>
</dbReference>
<dbReference type="OrthoDB" id="9811314at2"/>
<evidence type="ECO:0000313" key="21">
    <source>
        <dbReference type="Proteomes" id="UP000031327"/>
    </source>
</evidence>
<dbReference type="Gene3D" id="3.30.830.10">
    <property type="entry name" value="Metalloenzyme, LuxS/M16 peptidase-like"/>
    <property type="match status" value="4"/>
</dbReference>
<keyword evidence="8" id="KW-0378">Hydrolase</keyword>
<feature type="signal peptide" evidence="15">
    <location>
        <begin position="1"/>
        <end position="19"/>
    </location>
</feature>
<dbReference type="PANTHER" id="PTHR43690">
    <property type="entry name" value="NARDILYSIN"/>
    <property type="match status" value="1"/>
</dbReference>
<gene>
    <name evidence="20" type="ORF">JF50_15285</name>
</gene>
<organism evidence="20 21">
    <name type="scientific">Pseudoalteromonas luteoviolacea</name>
    <dbReference type="NCBI Taxonomy" id="43657"/>
    <lineage>
        <taxon>Bacteria</taxon>
        <taxon>Pseudomonadati</taxon>
        <taxon>Pseudomonadota</taxon>
        <taxon>Gammaproteobacteria</taxon>
        <taxon>Alteromonadales</taxon>
        <taxon>Pseudoalteromonadaceae</taxon>
        <taxon>Pseudoalteromonas</taxon>
    </lineage>
</organism>
<dbReference type="PANTHER" id="PTHR43690:SF18">
    <property type="entry name" value="INSULIN-DEGRADING ENZYME-RELATED"/>
    <property type="match status" value="1"/>
</dbReference>
<evidence type="ECO:0000259" key="19">
    <source>
        <dbReference type="Pfam" id="PF22456"/>
    </source>
</evidence>
<evidence type="ECO:0000256" key="12">
    <source>
        <dbReference type="ARBA" id="ARBA00031184"/>
    </source>
</evidence>
<keyword evidence="15" id="KW-0732">Signal</keyword>
<comment type="cofactor">
    <cofactor evidence="1">
        <name>Zn(2+)</name>
        <dbReference type="ChEBI" id="CHEBI:29105"/>
    </cofactor>
</comment>
<keyword evidence="10" id="KW-0482">Metalloprotease</keyword>
<dbReference type="GO" id="GO:0004222">
    <property type="term" value="F:metalloendopeptidase activity"/>
    <property type="evidence" value="ECO:0007669"/>
    <property type="project" value="UniProtKB-EC"/>
</dbReference>
<dbReference type="Pfam" id="PF16187">
    <property type="entry name" value="Peptidase_M16_M"/>
    <property type="match status" value="1"/>
</dbReference>
<dbReference type="EC" id="3.4.24.55" evidence="4"/>
<dbReference type="InterPro" id="IPR032632">
    <property type="entry name" value="Peptidase_M16_M"/>
</dbReference>
<keyword evidence="9" id="KW-0862">Zinc</keyword>
<keyword evidence="7" id="KW-0479">Metal-binding</keyword>
<dbReference type="Pfam" id="PF05193">
    <property type="entry name" value="Peptidase_M16_C"/>
    <property type="match status" value="1"/>
</dbReference>
<feature type="domain" description="Peptidase M16 N-terminal" evidence="16">
    <location>
        <begin position="56"/>
        <end position="191"/>
    </location>
</feature>
<dbReference type="InterPro" id="IPR050626">
    <property type="entry name" value="Peptidase_M16"/>
</dbReference>
<dbReference type="FunFam" id="3.30.830.10:FF:000012">
    <property type="entry name" value="Protease 3"/>
    <property type="match status" value="1"/>
</dbReference>
<dbReference type="RefSeq" id="WP_039610305.1">
    <property type="nucleotide sequence ID" value="NZ_JWIC01000007.1"/>
</dbReference>
<reference evidence="20 21" key="1">
    <citation type="submission" date="2014-12" db="EMBL/GenBank/DDBJ databases">
        <title>Draft Genome Sequence of Pseudoalteromonas luteoviolacea HI1.</title>
        <authorList>
            <person name="Asahina A.Y."/>
            <person name="Hadfield M.G."/>
        </authorList>
    </citation>
    <scope>NUCLEOTIDE SEQUENCE [LARGE SCALE GENOMIC DNA]</scope>
    <source>
        <strain evidence="20 21">HI1</strain>
    </source>
</reference>
<dbReference type="FunFam" id="3.30.830.10:FF:000005">
    <property type="entry name" value="nardilysin isoform X1"/>
    <property type="match status" value="1"/>
</dbReference>
<dbReference type="InterPro" id="IPR054734">
    <property type="entry name" value="PqqF-like_C_4"/>
</dbReference>
<name>A0A0C1MFW4_9GAMM</name>
<evidence type="ECO:0000256" key="9">
    <source>
        <dbReference type="ARBA" id="ARBA00022833"/>
    </source>
</evidence>
<evidence type="ECO:0000256" key="10">
    <source>
        <dbReference type="ARBA" id="ARBA00023049"/>
    </source>
</evidence>
<evidence type="ECO:0000256" key="4">
    <source>
        <dbReference type="ARBA" id="ARBA00012449"/>
    </source>
</evidence>
<dbReference type="InterPro" id="IPR011765">
    <property type="entry name" value="Pept_M16_N"/>
</dbReference>
<dbReference type="GO" id="GO:0046872">
    <property type="term" value="F:metal ion binding"/>
    <property type="evidence" value="ECO:0007669"/>
    <property type="project" value="UniProtKB-KW"/>
</dbReference>
<evidence type="ECO:0000256" key="13">
    <source>
        <dbReference type="ARBA" id="ARBA00033450"/>
    </source>
</evidence>
<feature type="domain" description="Peptidase M16 middle/third" evidence="18">
    <location>
        <begin position="400"/>
        <end position="672"/>
    </location>
</feature>
<evidence type="ECO:0000256" key="2">
    <source>
        <dbReference type="ARBA" id="ARBA00002184"/>
    </source>
</evidence>
<comment type="function">
    <text evidence="2">Endopeptidase that degrades small peptides of less than 7 kDa, such as glucagon and insulin.</text>
</comment>
<evidence type="ECO:0000259" key="18">
    <source>
        <dbReference type="Pfam" id="PF16187"/>
    </source>
</evidence>
<comment type="similarity">
    <text evidence="3 14">Belongs to the peptidase M16 family.</text>
</comment>
<keyword evidence="6" id="KW-0645">Protease</keyword>
<dbReference type="InterPro" id="IPR011249">
    <property type="entry name" value="Metalloenz_LuxS/M16"/>
</dbReference>
<dbReference type="Proteomes" id="UP000031327">
    <property type="component" value="Unassembled WGS sequence"/>
</dbReference>
<dbReference type="AlphaFoldDB" id="A0A0C1MFW4"/>
<sequence>MKKLLAIGAISLGILTACSATNTTQSSIQLIAQQLVVSPNDDREYKTLTLENGIEVALVSDPSAEKSAAALSVGVGLLHDPMSQQGMAHYLEHMLFLGTDKFPDPDEYAAFVQKNGGTHNAYTWLDVTNYMVKINNNAFDEALERFSDFFKSPKLYPEYTEKEKNAVNAEWSMRREMDFFGQFKLARQLLGDHPSNRFLIGNLETLGDKPDSNLHQETVAFYDKYYSANIMKLAMVSNESIAEMEKKAVQHFSSIKNKEISEPTVSTSLNFESVGKKRIHYKPNKDVKSLNVEFIIENNLSDFAVKPNYFISYLLSNEMQGSPAQVLKEQGLISSLTAYASPNHYGNYGVLNIDIQLTDHGMQQREEIVATVMQYINLIKEQGVDSKYFNEIKTSLSNQFRFLEKSDEFSYVSSLTANMQDYPLTHAVNASYHYAKFDPRAVNKVLEQLVPNNMRIWYISKDEPVDSKLHFYDGEYKVEQITEAEIASWEKKSQFALALPSVNKLLPENFDIKRAQSAGVEQVYQGQRVHAWLKSSDRFSHQPKGKLEIFLNSSLPIHDIKARVVSSLWADLYQIEKAKLITEAHVAGMSLNVTSSTGIVLSVSGFTDKQATLLDEALQGFAITPNQKQLEQAIDRYVRGLQNKGKQIPYYQAFDVYKQTVREGSFDTDSLITTAKSITTKDFQQVQANLLDDNLIRVFGYGNYDKEDILKVVSRIETVTGSETRQQAYMRAGFWQPKLNETLVVQKDVDVADVAIVDVAVHPQPGYAQKAAALILQSHLRQSLFNTLRTEEQLAYAVGAFATSIDERSAMGLFIQTPVKGVQSMQARFDAFKIEYAEKLEKLTDDEFNQIKASALANLNEEPKNLSDEAEPIISDWYKNTLSFDSKAQLIKAAENVSKEDIQSYYKSTLLNEAAPRLNIQLRGYKFADEPFADMPNQKKISSMEALYQDVTFK</sequence>
<evidence type="ECO:0000256" key="8">
    <source>
        <dbReference type="ARBA" id="ARBA00022801"/>
    </source>
</evidence>
<evidence type="ECO:0000256" key="1">
    <source>
        <dbReference type="ARBA" id="ARBA00001947"/>
    </source>
</evidence>
<evidence type="ECO:0000256" key="5">
    <source>
        <dbReference type="ARBA" id="ARBA00017565"/>
    </source>
</evidence>
<dbReference type="SUPFAM" id="SSF63411">
    <property type="entry name" value="LuxS/MPP-like metallohydrolase"/>
    <property type="match status" value="4"/>
</dbReference>
<evidence type="ECO:0000256" key="3">
    <source>
        <dbReference type="ARBA" id="ARBA00007261"/>
    </source>
</evidence>
<dbReference type="GO" id="GO:0006508">
    <property type="term" value="P:proteolysis"/>
    <property type="evidence" value="ECO:0007669"/>
    <property type="project" value="UniProtKB-KW"/>
</dbReference>
<evidence type="ECO:0000259" key="17">
    <source>
        <dbReference type="Pfam" id="PF05193"/>
    </source>
</evidence>
<protein>
    <recommendedName>
        <fullName evidence="5">Protease 3</fullName>
        <ecNumber evidence="4">3.4.24.55</ecNumber>
    </recommendedName>
    <alternativeName>
        <fullName evidence="13">Pitrilysin</fullName>
    </alternativeName>
    <alternativeName>
        <fullName evidence="12">Protease III</fullName>
    </alternativeName>
    <alternativeName>
        <fullName evidence="11">Protease pi</fullName>
    </alternativeName>
</protein>